<evidence type="ECO:0000256" key="1">
    <source>
        <dbReference type="ARBA" id="ARBA00022741"/>
    </source>
</evidence>
<keyword evidence="1 6" id="KW-0547">Nucleotide-binding</keyword>
<dbReference type="PROSITE" id="PS51194">
    <property type="entry name" value="HELICASE_CTER"/>
    <property type="match status" value="1"/>
</dbReference>
<dbReference type="Pfam" id="PF00271">
    <property type="entry name" value="Helicase_C"/>
    <property type="match status" value="1"/>
</dbReference>
<dbReference type="SMART" id="SM00487">
    <property type="entry name" value="DEXDc"/>
    <property type="match status" value="1"/>
</dbReference>
<evidence type="ECO:0000256" key="4">
    <source>
        <dbReference type="ARBA" id="ARBA00022840"/>
    </source>
</evidence>
<evidence type="ECO:0000256" key="2">
    <source>
        <dbReference type="ARBA" id="ARBA00022801"/>
    </source>
</evidence>
<dbReference type="GO" id="GO:0005829">
    <property type="term" value="C:cytosol"/>
    <property type="evidence" value="ECO:0007669"/>
    <property type="project" value="TreeGrafter"/>
</dbReference>
<feature type="domain" description="Helicase C-terminal" evidence="9">
    <location>
        <begin position="256"/>
        <end position="401"/>
    </location>
</feature>
<dbReference type="PANTHER" id="PTHR47959">
    <property type="entry name" value="ATP-DEPENDENT RNA HELICASE RHLE-RELATED"/>
    <property type="match status" value="1"/>
</dbReference>
<evidence type="ECO:0000256" key="7">
    <source>
        <dbReference type="SAM" id="MobiDB-lite"/>
    </source>
</evidence>
<dbReference type="SMART" id="SM00490">
    <property type="entry name" value="HELICc"/>
    <property type="match status" value="1"/>
</dbReference>
<keyword evidence="3 6" id="KW-0347">Helicase</keyword>
<dbReference type="GO" id="GO:0016787">
    <property type="term" value="F:hydrolase activity"/>
    <property type="evidence" value="ECO:0007669"/>
    <property type="project" value="UniProtKB-KW"/>
</dbReference>
<dbReference type="InterPro" id="IPR011545">
    <property type="entry name" value="DEAD/DEAH_box_helicase_dom"/>
</dbReference>
<dbReference type="InterPro" id="IPR001650">
    <property type="entry name" value="Helicase_C-like"/>
</dbReference>
<evidence type="ECO:0000259" key="9">
    <source>
        <dbReference type="PROSITE" id="PS51194"/>
    </source>
</evidence>
<evidence type="ECO:0000259" key="8">
    <source>
        <dbReference type="PROSITE" id="PS51192"/>
    </source>
</evidence>
<dbReference type="InterPro" id="IPR044742">
    <property type="entry name" value="DEAD/DEAH_RhlB"/>
</dbReference>
<dbReference type="InterPro" id="IPR014001">
    <property type="entry name" value="Helicase_ATP-bd"/>
</dbReference>
<organism evidence="10 11">
    <name type="scientific">Corynebacterium variabile</name>
    <dbReference type="NCBI Taxonomy" id="1727"/>
    <lineage>
        <taxon>Bacteria</taxon>
        <taxon>Bacillati</taxon>
        <taxon>Actinomycetota</taxon>
        <taxon>Actinomycetes</taxon>
        <taxon>Mycobacteriales</taxon>
        <taxon>Corynebacteriaceae</taxon>
        <taxon>Corynebacterium</taxon>
    </lineage>
</organism>
<evidence type="ECO:0000256" key="3">
    <source>
        <dbReference type="ARBA" id="ARBA00022806"/>
    </source>
</evidence>
<feature type="domain" description="Helicase ATP-binding" evidence="8">
    <location>
        <begin position="40"/>
        <end position="228"/>
    </location>
</feature>
<comment type="similarity">
    <text evidence="5 6">Belongs to the DEAD box helicase family.</text>
</comment>
<dbReference type="Gene3D" id="3.40.50.300">
    <property type="entry name" value="P-loop containing nucleotide triphosphate hydrolases"/>
    <property type="match status" value="2"/>
</dbReference>
<protein>
    <submittedName>
        <fullName evidence="10">Helicase</fullName>
    </submittedName>
</protein>
<name>A0A4Y4C0S9_9CORY</name>
<reference evidence="10 11" key="1">
    <citation type="submission" date="2019-06" db="EMBL/GenBank/DDBJ databases">
        <title>Whole genome shotgun sequence of Corynebacterium variabile NBRC 15286.</title>
        <authorList>
            <person name="Hosoyama A."/>
            <person name="Uohara A."/>
            <person name="Ohji S."/>
            <person name="Ichikawa N."/>
        </authorList>
    </citation>
    <scope>NUCLEOTIDE SEQUENCE [LARGE SCALE GENOMIC DNA]</scope>
    <source>
        <strain evidence="10 11">NBRC 15286</strain>
    </source>
</reference>
<evidence type="ECO:0000256" key="6">
    <source>
        <dbReference type="RuleBase" id="RU000492"/>
    </source>
</evidence>
<dbReference type="RefSeq" id="WP_174775590.1">
    <property type="nucleotide sequence ID" value="NZ_BJNT01000003.1"/>
</dbReference>
<comment type="caution">
    <text evidence="10">The sequence shown here is derived from an EMBL/GenBank/DDBJ whole genome shotgun (WGS) entry which is preliminary data.</text>
</comment>
<evidence type="ECO:0000313" key="10">
    <source>
        <dbReference type="EMBL" id="GEC85024.1"/>
    </source>
</evidence>
<dbReference type="CDD" id="cd00268">
    <property type="entry name" value="DEADc"/>
    <property type="match status" value="1"/>
</dbReference>
<dbReference type="InterPro" id="IPR000629">
    <property type="entry name" value="RNA-helicase_DEAD-box_CS"/>
</dbReference>
<dbReference type="CDD" id="cd18787">
    <property type="entry name" value="SF2_C_DEAD"/>
    <property type="match status" value="1"/>
</dbReference>
<dbReference type="PROSITE" id="PS00039">
    <property type="entry name" value="DEAD_ATP_HELICASE"/>
    <property type="match status" value="1"/>
</dbReference>
<dbReference type="AlphaFoldDB" id="A0A4Y4C0S9"/>
<dbReference type="InterPro" id="IPR050079">
    <property type="entry name" value="DEAD_box_RNA_helicase"/>
</dbReference>
<dbReference type="PROSITE" id="PS51192">
    <property type="entry name" value="HELICASE_ATP_BIND_1"/>
    <property type="match status" value="1"/>
</dbReference>
<dbReference type="GO" id="GO:0005524">
    <property type="term" value="F:ATP binding"/>
    <property type="evidence" value="ECO:0007669"/>
    <property type="project" value="UniProtKB-KW"/>
</dbReference>
<evidence type="ECO:0000313" key="11">
    <source>
        <dbReference type="Proteomes" id="UP000319986"/>
    </source>
</evidence>
<dbReference type="GeneID" id="82886502"/>
<dbReference type="GO" id="GO:0003724">
    <property type="term" value="F:RNA helicase activity"/>
    <property type="evidence" value="ECO:0007669"/>
    <property type="project" value="TreeGrafter"/>
</dbReference>
<feature type="compositionally biased region" description="Basic and acidic residues" evidence="7">
    <location>
        <begin position="433"/>
        <end position="451"/>
    </location>
</feature>
<dbReference type="Pfam" id="PF00270">
    <property type="entry name" value="DEAD"/>
    <property type="match status" value="1"/>
</dbReference>
<feature type="region of interest" description="Disordered" evidence="7">
    <location>
        <begin position="421"/>
        <end position="463"/>
    </location>
</feature>
<dbReference type="SUPFAM" id="SSF52540">
    <property type="entry name" value="P-loop containing nucleoside triphosphate hydrolases"/>
    <property type="match status" value="1"/>
</dbReference>
<dbReference type="InterPro" id="IPR027417">
    <property type="entry name" value="P-loop_NTPase"/>
</dbReference>
<proteinExistence type="inferred from homology"/>
<evidence type="ECO:0000256" key="5">
    <source>
        <dbReference type="ARBA" id="ARBA00038437"/>
    </source>
</evidence>
<dbReference type="Proteomes" id="UP000319986">
    <property type="component" value="Unassembled WGS sequence"/>
</dbReference>
<sequence length="463" mass="50682">MVAVESSRPTFRSLGVAAEIVDALTDQGIDRAFAIQERTLPLALTGKDLIGQARTGMGKTLGFGVPMLDRLFDDADITELDGTVRGLVVVPTRELCLQVAEDLTGASTRLTAPVGPGKDATRPFRVTAIYGGVPFDKQTAALDAGTDVVVGTPGRLLDLSRQNLLDLTHVEVLVLDEADEMLDQGFLDDVKAIMAQTSPNRQTMLFSATMPGPIVALTRSFMHRPVRVRADNSSAQATHATTTQIVFQSHRLDRVSVLARILQTPGRGRTIVFARTKRSAAMVAEDLAGLGFRVGAVHGDMRQNDRERSLDAFRDGSVDIMVATDVAARGIDVEDVTHVINYQVPEDDKTYVHRIGRTGRAGHSGVAVTLVDWDDLTRWQAIDDTLNLGHPTPPRWFSTSPEFLAEFDLPEDVTDRVGRAVRVQGSAAATAPARRDRDRDRDRDRNRDRNNHGGRRDRKAARR</sequence>
<keyword evidence="2 6" id="KW-0378">Hydrolase</keyword>
<dbReference type="PANTHER" id="PTHR47959:SF13">
    <property type="entry name" value="ATP-DEPENDENT RNA HELICASE RHLE"/>
    <property type="match status" value="1"/>
</dbReference>
<accession>A0A4Y4C0S9</accession>
<keyword evidence="4 6" id="KW-0067">ATP-binding</keyword>
<feature type="compositionally biased region" description="Basic residues" evidence="7">
    <location>
        <begin position="452"/>
        <end position="463"/>
    </location>
</feature>
<gene>
    <name evidence="10" type="ORF">CVA01_03380</name>
</gene>
<dbReference type="GO" id="GO:0003676">
    <property type="term" value="F:nucleic acid binding"/>
    <property type="evidence" value="ECO:0007669"/>
    <property type="project" value="InterPro"/>
</dbReference>
<dbReference type="EMBL" id="BJNT01000003">
    <property type="protein sequence ID" value="GEC85024.1"/>
    <property type="molecule type" value="Genomic_DNA"/>
</dbReference>